<proteinExistence type="predicted"/>
<dbReference type="EMBL" id="CP100390">
    <property type="protein sequence ID" value="UZE96646.1"/>
    <property type="molecule type" value="Genomic_DNA"/>
</dbReference>
<dbReference type="Pfam" id="PF01797">
    <property type="entry name" value="Y1_Tnp"/>
    <property type="match status" value="1"/>
</dbReference>
<dbReference type="SMART" id="SM01321">
    <property type="entry name" value="Y1_Tnp"/>
    <property type="match status" value="1"/>
</dbReference>
<name>A0ABY6N3I4_9ALTE</name>
<keyword evidence="3" id="KW-1185">Reference proteome</keyword>
<dbReference type="PANTHER" id="PTHR34322:SF2">
    <property type="entry name" value="TRANSPOSASE IS200-LIKE DOMAIN-CONTAINING PROTEIN"/>
    <property type="match status" value="1"/>
</dbReference>
<evidence type="ECO:0000313" key="3">
    <source>
        <dbReference type="Proteomes" id="UP001163739"/>
    </source>
</evidence>
<evidence type="ECO:0000259" key="1">
    <source>
        <dbReference type="SMART" id="SM01321"/>
    </source>
</evidence>
<evidence type="ECO:0000313" key="2">
    <source>
        <dbReference type="EMBL" id="UZE96646.1"/>
    </source>
</evidence>
<dbReference type="InterPro" id="IPR036515">
    <property type="entry name" value="Transposase_17_sf"/>
</dbReference>
<reference evidence="2" key="1">
    <citation type="submission" date="2022-06" db="EMBL/GenBank/DDBJ databases">
        <title>Alkalimarinus sp. nov., isolated from gut of a Alitta virens.</title>
        <authorList>
            <person name="Yang A.I."/>
            <person name="Shin N.-R."/>
        </authorList>
    </citation>
    <scope>NUCLEOTIDE SEQUENCE</scope>
    <source>
        <strain evidence="2">A2M4</strain>
    </source>
</reference>
<dbReference type="InterPro" id="IPR002686">
    <property type="entry name" value="Transposase_17"/>
</dbReference>
<sequence length="237" mass="27477">MPRKPRFYLPNVPVHIVHRGHSRSAVFFEDQDYSTYLYWLKKAAEKYSLSIHAFVLMTNHVHLLVTPKLGEDVSLFMQYIGRRYVPYINHKYGKSGSIWEGRYKACLVQEDTYFLSVMVYIELNPVRANMVESPSHYRWSSCCHNTGGQNIKLIDSHSIYELLGVDKVSRTKAYQALFKSHLGKDSMKKISDAWLTGTPLGNDYFREIIENTLVKKVGQDRRGRPSKQTKRALTPLI</sequence>
<dbReference type="SUPFAM" id="SSF143422">
    <property type="entry name" value="Transposase IS200-like"/>
    <property type="match status" value="1"/>
</dbReference>
<dbReference type="Proteomes" id="UP001163739">
    <property type="component" value="Chromosome"/>
</dbReference>
<accession>A0ABY6N3I4</accession>
<protein>
    <submittedName>
        <fullName evidence="2">Transposase</fullName>
    </submittedName>
</protein>
<gene>
    <name evidence="2" type="ORF">NKI27_02520</name>
</gene>
<dbReference type="RefSeq" id="WP_265048129.1">
    <property type="nucleotide sequence ID" value="NZ_CP100390.1"/>
</dbReference>
<feature type="domain" description="Transposase IS200-like" evidence="1">
    <location>
        <begin position="9"/>
        <end position="124"/>
    </location>
</feature>
<dbReference type="PANTHER" id="PTHR34322">
    <property type="entry name" value="TRANSPOSASE, Y1_TNP DOMAIN-CONTAINING"/>
    <property type="match status" value="1"/>
</dbReference>
<dbReference type="Gene3D" id="3.30.70.1290">
    <property type="entry name" value="Transposase IS200-like"/>
    <property type="match status" value="1"/>
</dbReference>
<organism evidence="2 3">
    <name type="scientific">Alkalimarinus alittae</name>
    <dbReference type="NCBI Taxonomy" id="2961619"/>
    <lineage>
        <taxon>Bacteria</taxon>
        <taxon>Pseudomonadati</taxon>
        <taxon>Pseudomonadota</taxon>
        <taxon>Gammaproteobacteria</taxon>
        <taxon>Alteromonadales</taxon>
        <taxon>Alteromonadaceae</taxon>
        <taxon>Alkalimarinus</taxon>
    </lineage>
</organism>